<reference evidence="7 9" key="1">
    <citation type="submission" date="2017-12" db="EMBL/GenBank/DDBJ databases">
        <title>Integrating genomic resources of turbot (Scophthalmus maximus) in depth evaluation of genetic and physical mapping variation across individuals.</title>
        <authorList>
            <person name="Martinez P."/>
        </authorList>
    </citation>
    <scope>NUCLEOTIDE SEQUENCE [LARGE SCALE GENOMIC DNA]</scope>
</reference>
<evidence type="ECO:0000313" key="9">
    <source>
        <dbReference type="Proteomes" id="UP000246464"/>
    </source>
</evidence>
<keyword evidence="4" id="KW-0732">Signal</keyword>
<protein>
    <submittedName>
        <fullName evidence="6 7">Putative rhamnose-binding lectin-like</fullName>
    </submittedName>
    <submittedName>
        <fullName evidence="8">Putative rhamnose-binding lectin-like isoform 4</fullName>
    </submittedName>
</protein>
<dbReference type="FunFam" id="2.60.120.740:FF:000003">
    <property type="entry name" value="Protein eva-1 homolog C"/>
    <property type="match status" value="2"/>
</dbReference>
<evidence type="ECO:0000256" key="2">
    <source>
        <dbReference type="ARBA" id="ARBA00022734"/>
    </source>
</evidence>
<feature type="domain" description="SUEL-type lectin" evidence="5">
    <location>
        <begin position="40"/>
        <end position="130"/>
    </location>
</feature>
<keyword evidence="2 7" id="KW-0430">Lectin</keyword>
<dbReference type="STRING" id="52904.ENSSMAP00000027093"/>
<dbReference type="PROSITE" id="PS50228">
    <property type="entry name" value="SUEL_LECTIN"/>
    <property type="match status" value="3"/>
</dbReference>
<evidence type="ECO:0000313" key="8">
    <source>
        <dbReference type="EMBL" id="AWP10002.1"/>
    </source>
</evidence>
<dbReference type="InterPro" id="IPR000922">
    <property type="entry name" value="Lectin_gal-bd_dom"/>
</dbReference>
<dbReference type="EMBL" id="CP026253">
    <property type="protein sequence ID" value="AWP10002.1"/>
    <property type="molecule type" value="Genomic_DNA"/>
</dbReference>
<evidence type="ECO:0000259" key="5">
    <source>
        <dbReference type="PROSITE" id="PS50228"/>
    </source>
</evidence>
<dbReference type="AlphaFoldDB" id="A0A2U9C0I7"/>
<evidence type="ECO:0000313" key="6">
    <source>
        <dbReference type="EMBL" id="AWP09999.1"/>
    </source>
</evidence>
<feature type="signal peptide" evidence="4">
    <location>
        <begin position="1"/>
        <end position="25"/>
    </location>
</feature>
<evidence type="ECO:0000256" key="1">
    <source>
        <dbReference type="ARBA" id="ARBA00022546"/>
    </source>
</evidence>
<sequence>MLCSRLGITLLLAATCSLLDSGSSAGHGHNECANCEHSVTCERTLANLQCDDEEVLFISSAVYGRGDNTTCSSGRSASELGNVNCSSEVTDKVAERCNGKSSCIVGGFNLMFGDPCVGTYKYLDVSYTCQSRCVTCERTLAELKCDDGQQLVIHGATYGRGDNTTCSSGRSASELGNVNCSSEVTDKVAERCNGKSSCIIEGFNLMFGDPCVGTYKYLDVSYTCISRSTTCERTLANLRCDDDMVLSVYDAFYGRRDNTTCALGRSSAELADVNCSSQVTDIVAQRCNGKNSCLILGFNSKFGDPCAGIYKYLDVLFFCKELAK</sequence>
<dbReference type="Pfam" id="PF02140">
    <property type="entry name" value="SUEL_Lectin"/>
    <property type="match status" value="3"/>
</dbReference>
<evidence type="ECO:0000256" key="4">
    <source>
        <dbReference type="SAM" id="SignalP"/>
    </source>
</evidence>
<dbReference type="EMBL" id="CP026253">
    <property type="protein sequence ID" value="AWP10001.1"/>
    <property type="molecule type" value="Genomic_DNA"/>
</dbReference>
<accession>A0A2U9C0I7</accession>
<dbReference type="InterPro" id="IPR043159">
    <property type="entry name" value="Lectin_gal-bd_sf"/>
</dbReference>
<organism evidence="7 9">
    <name type="scientific">Scophthalmus maximus</name>
    <name type="common">Turbot</name>
    <name type="synonym">Psetta maxima</name>
    <dbReference type="NCBI Taxonomy" id="52904"/>
    <lineage>
        <taxon>Eukaryota</taxon>
        <taxon>Metazoa</taxon>
        <taxon>Chordata</taxon>
        <taxon>Craniata</taxon>
        <taxon>Vertebrata</taxon>
        <taxon>Euteleostomi</taxon>
        <taxon>Actinopterygii</taxon>
        <taxon>Neopterygii</taxon>
        <taxon>Teleostei</taxon>
        <taxon>Neoteleostei</taxon>
        <taxon>Acanthomorphata</taxon>
        <taxon>Carangaria</taxon>
        <taxon>Pleuronectiformes</taxon>
        <taxon>Pleuronectoidei</taxon>
        <taxon>Scophthalmidae</taxon>
        <taxon>Scophthalmus</taxon>
    </lineage>
</organism>
<keyword evidence="3" id="KW-0677">Repeat</keyword>
<keyword evidence="1" id="KW-0348">Hemagglutinin</keyword>
<proteinExistence type="predicted"/>
<evidence type="ECO:0000313" key="7">
    <source>
        <dbReference type="EMBL" id="AWP10001.1"/>
    </source>
</evidence>
<dbReference type="EMBL" id="CP026253">
    <property type="protein sequence ID" value="AWP09999.1"/>
    <property type="molecule type" value="Genomic_DNA"/>
</dbReference>
<dbReference type="CDD" id="cd22835">
    <property type="entry name" value="Gal_Rha_Lectin_SML_rpt2"/>
    <property type="match status" value="1"/>
</dbReference>
<feature type="chain" id="PRO_5036053014" evidence="4">
    <location>
        <begin position="26"/>
        <end position="324"/>
    </location>
</feature>
<feature type="domain" description="SUEL-type lectin" evidence="5">
    <location>
        <begin position="230"/>
        <end position="320"/>
    </location>
</feature>
<name>A0A2U9C0I7_SCOMX</name>
<dbReference type="GO" id="GO:0030246">
    <property type="term" value="F:carbohydrate binding"/>
    <property type="evidence" value="ECO:0007669"/>
    <property type="project" value="UniProtKB-KW"/>
</dbReference>
<feature type="domain" description="SUEL-type lectin" evidence="5">
    <location>
        <begin position="135"/>
        <end position="225"/>
    </location>
</feature>
<dbReference type="PANTHER" id="PTHR46780">
    <property type="entry name" value="PROTEIN EVA-1"/>
    <property type="match status" value="1"/>
</dbReference>
<dbReference type="Gene3D" id="2.60.120.740">
    <property type="match status" value="3"/>
</dbReference>
<evidence type="ECO:0000256" key="3">
    <source>
        <dbReference type="ARBA" id="ARBA00022737"/>
    </source>
</evidence>
<dbReference type="Proteomes" id="UP000246464">
    <property type="component" value="Chromosome 11"/>
</dbReference>
<keyword evidence="9" id="KW-1185">Reference proteome</keyword>
<gene>
    <name evidence="7" type="ORF">SMAX5B_014616</name>
</gene>